<keyword evidence="3 6" id="KW-0285">Flavoprotein</keyword>
<proteinExistence type="inferred from homology"/>
<dbReference type="InterPro" id="IPR017927">
    <property type="entry name" value="FAD-bd_FR_type"/>
</dbReference>
<dbReference type="InterPro" id="IPR039261">
    <property type="entry name" value="FNR_nucleotide-bd"/>
</dbReference>
<comment type="cofactor">
    <cofactor evidence="1 6">
        <name>FAD</name>
        <dbReference type="ChEBI" id="CHEBI:57692"/>
    </cofactor>
</comment>
<evidence type="ECO:0000259" key="8">
    <source>
        <dbReference type="PROSITE" id="PS51384"/>
    </source>
</evidence>
<evidence type="ECO:0000256" key="4">
    <source>
        <dbReference type="ARBA" id="ARBA00022827"/>
    </source>
</evidence>
<dbReference type="InterPro" id="IPR017938">
    <property type="entry name" value="Riboflavin_synthase-like_b-brl"/>
</dbReference>
<evidence type="ECO:0000256" key="7">
    <source>
        <dbReference type="SAM" id="MobiDB-lite"/>
    </source>
</evidence>
<evidence type="ECO:0000256" key="5">
    <source>
        <dbReference type="ARBA" id="ARBA00023002"/>
    </source>
</evidence>
<accession>A0A165DWG3</accession>
<feature type="binding site" evidence="6">
    <location>
        <position position="103"/>
    </location>
    <ligand>
        <name>FAD</name>
        <dbReference type="ChEBI" id="CHEBI:57692"/>
    </ligand>
</feature>
<feature type="binding site" evidence="6">
    <location>
        <position position="139"/>
    </location>
    <ligand>
        <name>FAD</name>
        <dbReference type="ChEBI" id="CHEBI:57692"/>
    </ligand>
</feature>
<feature type="binding site" evidence="6">
    <location>
        <position position="140"/>
    </location>
    <ligand>
        <name>FAD</name>
        <dbReference type="ChEBI" id="CHEBI:57692"/>
    </ligand>
</feature>
<feature type="binding site" evidence="6">
    <location>
        <position position="102"/>
    </location>
    <ligand>
        <name>FAD</name>
        <dbReference type="ChEBI" id="CHEBI:57692"/>
    </ligand>
</feature>
<dbReference type="OrthoDB" id="432685at2759"/>
<dbReference type="Proteomes" id="UP000076842">
    <property type="component" value="Unassembled WGS sequence"/>
</dbReference>
<feature type="region of interest" description="Disordered" evidence="7">
    <location>
        <begin position="1"/>
        <end position="21"/>
    </location>
</feature>
<dbReference type="EMBL" id="KV424031">
    <property type="protein sequence ID" value="KZT53682.1"/>
    <property type="molecule type" value="Genomic_DNA"/>
</dbReference>
<keyword evidence="10" id="KW-1185">Reference proteome</keyword>
<dbReference type="GO" id="GO:0016491">
    <property type="term" value="F:oxidoreductase activity"/>
    <property type="evidence" value="ECO:0007669"/>
    <property type="project" value="UniProtKB-KW"/>
</dbReference>
<feature type="binding site" evidence="6">
    <location>
        <position position="104"/>
    </location>
    <ligand>
        <name>FAD</name>
        <dbReference type="ChEBI" id="CHEBI:57692"/>
    </ligand>
</feature>
<dbReference type="InParanoid" id="A0A165DWG3"/>
<evidence type="ECO:0000256" key="2">
    <source>
        <dbReference type="ARBA" id="ARBA00006105"/>
    </source>
</evidence>
<evidence type="ECO:0000313" key="10">
    <source>
        <dbReference type="Proteomes" id="UP000076842"/>
    </source>
</evidence>
<dbReference type="SUPFAM" id="SSF52343">
    <property type="entry name" value="Ferredoxin reductase-like, C-terminal NADP-linked domain"/>
    <property type="match status" value="1"/>
</dbReference>
<feature type="domain" description="FAD-binding FR-type" evidence="8">
    <location>
        <begin position="54"/>
        <end position="164"/>
    </location>
</feature>
<evidence type="ECO:0000313" key="9">
    <source>
        <dbReference type="EMBL" id="KZT53682.1"/>
    </source>
</evidence>
<feature type="compositionally biased region" description="Low complexity" evidence="7">
    <location>
        <begin position="208"/>
        <end position="222"/>
    </location>
</feature>
<dbReference type="AlphaFoldDB" id="A0A165DWG3"/>
<dbReference type="SUPFAM" id="SSF63380">
    <property type="entry name" value="Riboflavin synthase domain-like"/>
    <property type="match status" value="1"/>
</dbReference>
<feature type="region of interest" description="Disordered" evidence="7">
    <location>
        <begin position="195"/>
        <end position="222"/>
    </location>
</feature>
<dbReference type="PROSITE" id="PS51384">
    <property type="entry name" value="FAD_FR"/>
    <property type="match status" value="1"/>
</dbReference>
<feature type="region of interest" description="Disordered" evidence="7">
    <location>
        <begin position="288"/>
        <end position="308"/>
    </location>
</feature>
<reference evidence="9 10" key="1">
    <citation type="journal article" date="2016" name="Mol. Biol. Evol.">
        <title>Comparative Genomics of Early-Diverging Mushroom-Forming Fungi Provides Insights into the Origins of Lignocellulose Decay Capabilities.</title>
        <authorList>
            <person name="Nagy L.G."/>
            <person name="Riley R."/>
            <person name="Tritt A."/>
            <person name="Adam C."/>
            <person name="Daum C."/>
            <person name="Floudas D."/>
            <person name="Sun H."/>
            <person name="Yadav J.S."/>
            <person name="Pangilinan J."/>
            <person name="Larsson K.H."/>
            <person name="Matsuura K."/>
            <person name="Barry K."/>
            <person name="Labutti K."/>
            <person name="Kuo R."/>
            <person name="Ohm R.A."/>
            <person name="Bhattacharya S.S."/>
            <person name="Shirouzu T."/>
            <person name="Yoshinaga Y."/>
            <person name="Martin F.M."/>
            <person name="Grigoriev I.V."/>
            <person name="Hibbett D.S."/>
        </authorList>
    </citation>
    <scope>NUCLEOTIDE SEQUENCE [LARGE SCALE GENOMIC DNA]</scope>
    <source>
        <strain evidence="9 10">HHB12733</strain>
    </source>
</reference>
<name>A0A165DWG3_9BASI</name>
<evidence type="ECO:0000256" key="3">
    <source>
        <dbReference type="ARBA" id="ARBA00022630"/>
    </source>
</evidence>
<evidence type="ECO:0000256" key="6">
    <source>
        <dbReference type="PIRSR" id="PIRSR601834-1"/>
    </source>
</evidence>
<dbReference type="PRINTS" id="PR00406">
    <property type="entry name" value="CYTB5RDTASE"/>
</dbReference>
<dbReference type="PANTHER" id="PTHR19370:SF184">
    <property type="entry name" value="NADH-CYTOCHROME B5 REDUCTASE-LIKE"/>
    <property type="match status" value="1"/>
</dbReference>
<gene>
    <name evidence="9" type="ORF">CALCODRAFT_500829</name>
</gene>
<dbReference type="InterPro" id="IPR001834">
    <property type="entry name" value="CBR-like"/>
</dbReference>
<feature type="binding site" evidence="6">
    <location>
        <position position="132"/>
    </location>
    <ligand>
        <name>FAD</name>
        <dbReference type="ChEBI" id="CHEBI:57692"/>
    </ligand>
</feature>
<organism evidence="9 10">
    <name type="scientific">Calocera cornea HHB12733</name>
    <dbReference type="NCBI Taxonomy" id="1353952"/>
    <lineage>
        <taxon>Eukaryota</taxon>
        <taxon>Fungi</taxon>
        <taxon>Dikarya</taxon>
        <taxon>Basidiomycota</taxon>
        <taxon>Agaricomycotina</taxon>
        <taxon>Dacrymycetes</taxon>
        <taxon>Dacrymycetales</taxon>
        <taxon>Dacrymycetaceae</taxon>
        <taxon>Calocera</taxon>
    </lineage>
</organism>
<keyword evidence="4 6" id="KW-0274">FAD</keyword>
<evidence type="ECO:0000256" key="1">
    <source>
        <dbReference type="ARBA" id="ARBA00001974"/>
    </source>
</evidence>
<dbReference type="PANTHER" id="PTHR19370">
    <property type="entry name" value="NADH-CYTOCHROME B5 REDUCTASE"/>
    <property type="match status" value="1"/>
</dbReference>
<dbReference type="STRING" id="1353952.A0A165DWG3"/>
<sequence>MHPTHPRYAPPHAVLPTPKSGRRLPLVLGATAVGLSLAAWYLVRPAPAQPLNPHSYTPALITTHTHPTPRTSLIRIRLTDPAPPPGPFYALWIKSPQVQIERPYTPLRGLEGPEGVEGGEGAEGREVELWVKHEDGGEVSRYLGGKRAGEGIEVRGWTPTLQWEDKAWDEVVMISGGTGIAPFYQLLHHLFLRSRSPSPSQPPPPSTRPRFTLLHGSLSPSELPPSEILGPLVELQRREPDRFRLRLFVDRLMDGAGAMGAGQEAEVEVAGQRLPLTVGRIRREDLVDAVRPSHSPPPPPSPSWRGLLSSFFPASSRAPPAQGEKGKGKKVLFLVCGPEPMVEAYAGPRARDLSEGEVGGVLGGMGYGRGEVRKL</sequence>
<dbReference type="Gene3D" id="3.40.50.80">
    <property type="entry name" value="Nucleotide-binding domain of ferredoxin-NADP reductase (FNR) module"/>
    <property type="match status" value="1"/>
</dbReference>
<dbReference type="Gene3D" id="2.40.30.10">
    <property type="entry name" value="Translation factors"/>
    <property type="match status" value="1"/>
</dbReference>
<protein>
    <recommendedName>
        <fullName evidence="8">FAD-binding FR-type domain-containing protein</fullName>
    </recommendedName>
</protein>
<comment type="similarity">
    <text evidence="2">Belongs to the flavoprotein pyridine nucleotide cytochrome reductase family.</text>
</comment>
<keyword evidence="5" id="KW-0560">Oxidoreductase</keyword>